<sequence length="62" mass="6209">MASSTSAGQDASAFNPLNADLSTANPAAVVCYLEASQNEYSGQLGARVSALFVILAVSSAVT</sequence>
<organism evidence="1 2">
    <name type="scientific">Recurvomyces mirabilis</name>
    <dbReference type="NCBI Taxonomy" id="574656"/>
    <lineage>
        <taxon>Eukaryota</taxon>
        <taxon>Fungi</taxon>
        <taxon>Dikarya</taxon>
        <taxon>Ascomycota</taxon>
        <taxon>Pezizomycotina</taxon>
        <taxon>Dothideomycetes</taxon>
        <taxon>Dothideomycetidae</taxon>
        <taxon>Mycosphaerellales</taxon>
        <taxon>Teratosphaeriaceae</taxon>
        <taxon>Recurvomyces</taxon>
    </lineage>
</organism>
<reference evidence="1" key="1">
    <citation type="submission" date="2023-07" db="EMBL/GenBank/DDBJ databases">
        <title>Black Yeasts Isolated from many extreme environments.</title>
        <authorList>
            <person name="Coleine C."/>
            <person name="Stajich J.E."/>
            <person name="Selbmann L."/>
        </authorList>
    </citation>
    <scope>NUCLEOTIDE SEQUENCE</scope>
    <source>
        <strain evidence="1">CCFEE 5485</strain>
    </source>
</reference>
<evidence type="ECO:0000313" key="1">
    <source>
        <dbReference type="EMBL" id="KAK3673314.1"/>
    </source>
</evidence>
<name>A0AAE1BZJ6_9PEZI</name>
<gene>
    <name evidence="1" type="ORF">LTR78_006859</name>
</gene>
<comment type="caution">
    <text evidence="1">The sequence shown here is derived from an EMBL/GenBank/DDBJ whole genome shotgun (WGS) entry which is preliminary data.</text>
</comment>
<dbReference type="EMBL" id="JAUTXT010000026">
    <property type="protein sequence ID" value="KAK3673314.1"/>
    <property type="molecule type" value="Genomic_DNA"/>
</dbReference>
<dbReference type="Proteomes" id="UP001274830">
    <property type="component" value="Unassembled WGS sequence"/>
</dbReference>
<evidence type="ECO:0000313" key="2">
    <source>
        <dbReference type="Proteomes" id="UP001274830"/>
    </source>
</evidence>
<accession>A0AAE1BZJ6</accession>
<proteinExistence type="predicted"/>
<keyword evidence="2" id="KW-1185">Reference proteome</keyword>
<protein>
    <submittedName>
        <fullName evidence="1">Uncharacterized protein</fullName>
    </submittedName>
</protein>
<dbReference type="AlphaFoldDB" id="A0AAE1BZJ6"/>